<protein>
    <submittedName>
        <fullName evidence="6">CRP/FNR family transcriptional regulator, anaerobic regulatory protein</fullName>
    </submittedName>
</protein>
<dbReference type="Gene3D" id="2.60.120.10">
    <property type="entry name" value="Jelly Rolls"/>
    <property type="match status" value="1"/>
</dbReference>
<dbReference type="STRING" id="1121391.SAMN02745206_00256"/>
<evidence type="ECO:0000313" key="6">
    <source>
        <dbReference type="EMBL" id="SHE42414.1"/>
    </source>
</evidence>
<dbReference type="InterPro" id="IPR036388">
    <property type="entry name" value="WH-like_DNA-bd_sf"/>
</dbReference>
<reference evidence="7" key="1">
    <citation type="submission" date="2016-11" db="EMBL/GenBank/DDBJ databases">
        <authorList>
            <person name="Varghese N."/>
            <person name="Submissions S."/>
        </authorList>
    </citation>
    <scope>NUCLEOTIDE SEQUENCE [LARGE SCALE GENOMIC DNA]</scope>
    <source>
        <strain evidence="7">DSM 9756</strain>
    </source>
</reference>
<dbReference type="GO" id="GO:0003700">
    <property type="term" value="F:DNA-binding transcription factor activity"/>
    <property type="evidence" value="ECO:0007669"/>
    <property type="project" value="TreeGrafter"/>
</dbReference>
<dbReference type="InterPro" id="IPR000595">
    <property type="entry name" value="cNMP-bd_dom"/>
</dbReference>
<dbReference type="InterPro" id="IPR050397">
    <property type="entry name" value="Env_Response_Regulators"/>
</dbReference>
<dbReference type="GO" id="GO:0003677">
    <property type="term" value="F:DNA binding"/>
    <property type="evidence" value="ECO:0007669"/>
    <property type="project" value="UniProtKB-KW"/>
</dbReference>
<dbReference type="SUPFAM" id="SSF46785">
    <property type="entry name" value="Winged helix' DNA-binding domain"/>
    <property type="match status" value="1"/>
</dbReference>
<dbReference type="InterPro" id="IPR014710">
    <property type="entry name" value="RmlC-like_jellyroll"/>
</dbReference>
<evidence type="ECO:0000259" key="5">
    <source>
        <dbReference type="PROSITE" id="PS51063"/>
    </source>
</evidence>
<keyword evidence="1" id="KW-0805">Transcription regulation</keyword>
<accession>A0A1M4TDF7</accession>
<dbReference type="InterPro" id="IPR018490">
    <property type="entry name" value="cNMP-bd_dom_sf"/>
</dbReference>
<evidence type="ECO:0000259" key="4">
    <source>
        <dbReference type="PROSITE" id="PS50042"/>
    </source>
</evidence>
<feature type="domain" description="Cyclic nucleotide-binding" evidence="4">
    <location>
        <begin position="25"/>
        <end position="145"/>
    </location>
</feature>
<dbReference type="PANTHER" id="PTHR24567">
    <property type="entry name" value="CRP FAMILY TRANSCRIPTIONAL REGULATORY PROTEIN"/>
    <property type="match status" value="1"/>
</dbReference>
<dbReference type="InterPro" id="IPR012318">
    <property type="entry name" value="HTH_CRP"/>
</dbReference>
<sequence>MGCVCEELLGKDVPVSPECIGNLWLFRNLEQEDVLALVSAAERRIYQAREVIFHQGDPAHRMFLIKAGRVKLSKVHEDGHEITLDMRKPGDFLGEQMLSEETDYPVSAVCMERTLICGFTRERFEALVRERPNIGLQVIRNLSERIHLLTDRAESLSLSNLEDRLYRILVAVAKEHGRRTARGYAIHFPLTHEELSFLVGAHRVSITRAMGKLRETGRISREGRTLLICEEPWS</sequence>
<dbReference type="RefSeq" id="WP_073036211.1">
    <property type="nucleotide sequence ID" value="NZ_FQVB01000004.1"/>
</dbReference>
<dbReference type="SUPFAM" id="SSF51206">
    <property type="entry name" value="cAMP-binding domain-like"/>
    <property type="match status" value="1"/>
</dbReference>
<keyword evidence="7" id="KW-1185">Reference proteome</keyword>
<feature type="domain" description="HTH crp-type" evidence="5">
    <location>
        <begin position="159"/>
        <end position="232"/>
    </location>
</feature>
<proteinExistence type="predicted"/>
<dbReference type="GO" id="GO:0005829">
    <property type="term" value="C:cytosol"/>
    <property type="evidence" value="ECO:0007669"/>
    <property type="project" value="TreeGrafter"/>
</dbReference>
<name>A0A1M4TDF7_9BACT</name>
<evidence type="ECO:0000313" key="7">
    <source>
        <dbReference type="Proteomes" id="UP000184076"/>
    </source>
</evidence>
<dbReference type="PANTHER" id="PTHR24567:SF74">
    <property type="entry name" value="HTH-TYPE TRANSCRIPTIONAL REGULATOR ARCR"/>
    <property type="match status" value="1"/>
</dbReference>
<dbReference type="PROSITE" id="PS50042">
    <property type="entry name" value="CNMP_BINDING_3"/>
    <property type="match status" value="1"/>
</dbReference>
<gene>
    <name evidence="6" type="ORF">SAMN02745206_00256</name>
</gene>
<dbReference type="OrthoDB" id="5415223at2"/>
<dbReference type="SMART" id="SM00419">
    <property type="entry name" value="HTH_CRP"/>
    <property type="match status" value="1"/>
</dbReference>
<dbReference type="Pfam" id="PF13545">
    <property type="entry name" value="HTH_Crp_2"/>
    <property type="match status" value="1"/>
</dbReference>
<evidence type="ECO:0000256" key="3">
    <source>
        <dbReference type="ARBA" id="ARBA00023163"/>
    </source>
</evidence>
<dbReference type="PROSITE" id="PS51063">
    <property type="entry name" value="HTH_CRP_2"/>
    <property type="match status" value="1"/>
</dbReference>
<keyword evidence="3" id="KW-0804">Transcription</keyword>
<dbReference type="SMART" id="SM00100">
    <property type="entry name" value="cNMP"/>
    <property type="match status" value="1"/>
</dbReference>
<evidence type="ECO:0000256" key="1">
    <source>
        <dbReference type="ARBA" id="ARBA00023015"/>
    </source>
</evidence>
<dbReference type="Gene3D" id="1.10.10.10">
    <property type="entry name" value="Winged helix-like DNA-binding domain superfamily/Winged helix DNA-binding domain"/>
    <property type="match status" value="1"/>
</dbReference>
<evidence type="ECO:0000256" key="2">
    <source>
        <dbReference type="ARBA" id="ARBA00023125"/>
    </source>
</evidence>
<organism evidence="6 7">
    <name type="scientific">Desulfacinum infernum DSM 9756</name>
    <dbReference type="NCBI Taxonomy" id="1121391"/>
    <lineage>
        <taxon>Bacteria</taxon>
        <taxon>Pseudomonadati</taxon>
        <taxon>Thermodesulfobacteriota</taxon>
        <taxon>Syntrophobacteria</taxon>
        <taxon>Syntrophobacterales</taxon>
        <taxon>Syntrophobacteraceae</taxon>
        <taxon>Desulfacinum</taxon>
    </lineage>
</organism>
<keyword evidence="2" id="KW-0238">DNA-binding</keyword>
<dbReference type="InterPro" id="IPR036390">
    <property type="entry name" value="WH_DNA-bd_sf"/>
</dbReference>
<dbReference type="CDD" id="cd00038">
    <property type="entry name" value="CAP_ED"/>
    <property type="match status" value="1"/>
</dbReference>
<dbReference type="Pfam" id="PF00027">
    <property type="entry name" value="cNMP_binding"/>
    <property type="match status" value="1"/>
</dbReference>
<dbReference type="AlphaFoldDB" id="A0A1M4TDF7"/>
<dbReference type="EMBL" id="FQVB01000004">
    <property type="protein sequence ID" value="SHE42414.1"/>
    <property type="molecule type" value="Genomic_DNA"/>
</dbReference>
<dbReference type="Proteomes" id="UP000184076">
    <property type="component" value="Unassembled WGS sequence"/>
</dbReference>